<evidence type="ECO:0000256" key="3">
    <source>
        <dbReference type="SAM" id="MobiDB-lite"/>
    </source>
</evidence>
<feature type="non-terminal residue" evidence="5">
    <location>
        <position position="1"/>
    </location>
</feature>
<sequence length="125" mass="13774">MVFTSYLSQGDHLKSLLEVQTSRNMEVEDSRRLQEQQTRIVTDRETGRSRGFAFVSYTSSDEASSAIQALDGKDFQGRMVRVNYAVEKSRTGGFGSGGGGYSGNVIEENNEVDNGEVDDYANTRG</sequence>
<dbReference type="PROSITE" id="PS50102">
    <property type="entry name" value="RRM"/>
    <property type="match status" value="1"/>
</dbReference>
<evidence type="ECO:0000259" key="4">
    <source>
        <dbReference type="PROSITE" id="PS50102"/>
    </source>
</evidence>
<dbReference type="InterPro" id="IPR000504">
    <property type="entry name" value="RRM_dom"/>
</dbReference>
<evidence type="ECO:0000313" key="6">
    <source>
        <dbReference type="Proteomes" id="UP000428333"/>
    </source>
</evidence>
<dbReference type="OrthoDB" id="272703at2759"/>
<dbReference type="Gene3D" id="3.30.70.330">
    <property type="match status" value="1"/>
</dbReference>
<keyword evidence="1 2" id="KW-0694">RNA-binding</keyword>
<reference evidence="5 6" key="1">
    <citation type="journal article" date="2019" name="Genome Biol. Evol.">
        <title>The Rhododendron genome and chromosomal organization provide insight into shared whole-genome duplications across the heath family (Ericaceae).</title>
        <authorList>
            <person name="Soza V.L."/>
            <person name="Lindsley D."/>
            <person name="Waalkes A."/>
            <person name="Ramage E."/>
            <person name="Patwardhan R.P."/>
            <person name="Burton J.N."/>
            <person name="Adey A."/>
            <person name="Kumar A."/>
            <person name="Qiu R."/>
            <person name="Shendure J."/>
            <person name="Hall B."/>
        </authorList>
    </citation>
    <scope>NUCLEOTIDE SEQUENCE [LARGE SCALE GENOMIC DNA]</scope>
    <source>
        <strain evidence="5">RSF 1966-606</strain>
    </source>
</reference>
<protein>
    <recommendedName>
        <fullName evidence="4">RRM domain-containing protein</fullName>
    </recommendedName>
</protein>
<dbReference type="PANTHER" id="PTHR48027">
    <property type="entry name" value="HETEROGENEOUS NUCLEAR RIBONUCLEOPROTEIN 87F-RELATED"/>
    <property type="match status" value="1"/>
</dbReference>
<comment type="caution">
    <text evidence="5">The sequence shown here is derived from an EMBL/GenBank/DDBJ whole genome shotgun (WGS) entry which is preliminary data.</text>
</comment>
<dbReference type="InterPro" id="IPR012677">
    <property type="entry name" value="Nucleotide-bd_a/b_plait_sf"/>
</dbReference>
<name>A0A6A4L3B8_9ERIC</name>
<dbReference type="SMART" id="SM00360">
    <property type="entry name" value="RRM"/>
    <property type="match status" value="1"/>
</dbReference>
<dbReference type="Pfam" id="PF00076">
    <property type="entry name" value="RRM_1"/>
    <property type="match status" value="1"/>
</dbReference>
<proteinExistence type="predicted"/>
<feature type="compositionally biased region" description="Gly residues" evidence="3">
    <location>
        <begin position="92"/>
        <end position="102"/>
    </location>
</feature>
<organism evidence="5 6">
    <name type="scientific">Rhododendron williamsianum</name>
    <dbReference type="NCBI Taxonomy" id="262921"/>
    <lineage>
        <taxon>Eukaryota</taxon>
        <taxon>Viridiplantae</taxon>
        <taxon>Streptophyta</taxon>
        <taxon>Embryophyta</taxon>
        <taxon>Tracheophyta</taxon>
        <taxon>Spermatophyta</taxon>
        <taxon>Magnoliopsida</taxon>
        <taxon>eudicotyledons</taxon>
        <taxon>Gunneridae</taxon>
        <taxon>Pentapetalae</taxon>
        <taxon>asterids</taxon>
        <taxon>Ericales</taxon>
        <taxon>Ericaceae</taxon>
        <taxon>Ericoideae</taxon>
        <taxon>Rhodoreae</taxon>
        <taxon>Rhododendron</taxon>
    </lineage>
</organism>
<evidence type="ECO:0000256" key="2">
    <source>
        <dbReference type="PROSITE-ProRule" id="PRU00176"/>
    </source>
</evidence>
<dbReference type="GO" id="GO:0003723">
    <property type="term" value="F:RNA binding"/>
    <property type="evidence" value="ECO:0007669"/>
    <property type="project" value="UniProtKB-UniRule"/>
</dbReference>
<evidence type="ECO:0000256" key="1">
    <source>
        <dbReference type="ARBA" id="ARBA00022884"/>
    </source>
</evidence>
<gene>
    <name evidence="5" type="ORF">C3L33_18752</name>
</gene>
<dbReference type="InterPro" id="IPR035979">
    <property type="entry name" value="RBD_domain_sf"/>
</dbReference>
<feature type="compositionally biased region" description="Acidic residues" evidence="3">
    <location>
        <begin position="108"/>
        <end position="119"/>
    </location>
</feature>
<dbReference type="InterPro" id="IPR052462">
    <property type="entry name" value="SLIRP/GR-RBP-like"/>
</dbReference>
<evidence type="ECO:0000313" key="5">
    <source>
        <dbReference type="EMBL" id="KAE9449358.1"/>
    </source>
</evidence>
<dbReference type="EMBL" id="QEFC01003181">
    <property type="protein sequence ID" value="KAE9449358.1"/>
    <property type="molecule type" value="Genomic_DNA"/>
</dbReference>
<feature type="domain" description="RRM" evidence="4">
    <location>
        <begin position="1"/>
        <end position="87"/>
    </location>
</feature>
<dbReference type="SUPFAM" id="SSF54928">
    <property type="entry name" value="RNA-binding domain, RBD"/>
    <property type="match status" value="1"/>
</dbReference>
<dbReference type="AlphaFoldDB" id="A0A6A4L3B8"/>
<dbReference type="Proteomes" id="UP000428333">
    <property type="component" value="Linkage Group LG11"/>
</dbReference>
<accession>A0A6A4L3B8</accession>
<feature type="region of interest" description="Disordered" evidence="3">
    <location>
        <begin position="91"/>
        <end position="125"/>
    </location>
</feature>
<keyword evidence="6" id="KW-1185">Reference proteome</keyword>